<dbReference type="Proteomes" id="UP000663861">
    <property type="component" value="Unassembled WGS sequence"/>
</dbReference>
<organism evidence="1 2">
    <name type="scientific">Rhizoctonia solani</name>
    <dbReference type="NCBI Taxonomy" id="456999"/>
    <lineage>
        <taxon>Eukaryota</taxon>
        <taxon>Fungi</taxon>
        <taxon>Dikarya</taxon>
        <taxon>Basidiomycota</taxon>
        <taxon>Agaricomycotina</taxon>
        <taxon>Agaricomycetes</taxon>
        <taxon>Cantharellales</taxon>
        <taxon>Ceratobasidiaceae</taxon>
        <taxon>Rhizoctonia</taxon>
    </lineage>
</organism>
<gene>
    <name evidence="1" type="ORF">RDB_LOCUS76321</name>
</gene>
<accession>A0A8H3GTD8</accession>
<protein>
    <submittedName>
        <fullName evidence="1">Uncharacterized protein</fullName>
    </submittedName>
</protein>
<dbReference type="AlphaFoldDB" id="A0A8H3GTD8"/>
<comment type="caution">
    <text evidence="1">The sequence shown here is derived from an EMBL/GenBank/DDBJ whole genome shotgun (WGS) entry which is preliminary data.</text>
</comment>
<name>A0A8H3GTD8_9AGAM</name>
<sequence>MVGWNSSSSVYTGESKFCWKSLTRKPPRIRVCPFGLWKASGFVFSAYLLGSRRVLLYNWLHRFRDITQHGSICGRYDISYYRYGRDSLTSNAIYCGLHVAQVARCGFILDLSSFFNRSMGGAAA</sequence>
<dbReference type="EMBL" id="CAJMWY010001436">
    <property type="protein sequence ID" value="CAE6467254.1"/>
    <property type="molecule type" value="Genomic_DNA"/>
</dbReference>
<reference evidence="1" key="1">
    <citation type="submission" date="2021-01" db="EMBL/GenBank/DDBJ databases">
        <authorList>
            <person name="Kaushik A."/>
        </authorList>
    </citation>
    <scope>NUCLEOTIDE SEQUENCE</scope>
    <source>
        <strain evidence="1">AG4-RS23</strain>
    </source>
</reference>
<evidence type="ECO:0000313" key="1">
    <source>
        <dbReference type="EMBL" id="CAE6467254.1"/>
    </source>
</evidence>
<proteinExistence type="predicted"/>
<evidence type="ECO:0000313" key="2">
    <source>
        <dbReference type="Proteomes" id="UP000663861"/>
    </source>
</evidence>